<name>A0A2W4WPF9_9CYAN</name>
<gene>
    <name evidence="1" type="ORF">DCF15_19530</name>
</gene>
<accession>A0A2W4WPF9</accession>
<protein>
    <submittedName>
        <fullName evidence="1">Uncharacterized protein</fullName>
    </submittedName>
</protein>
<reference evidence="2" key="1">
    <citation type="submission" date="2018-04" db="EMBL/GenBank/DDBJ databases">
        <authorList>
            <person name="Cornet L."/>
        </authorList>
    </citation>
    <scope>NUCLEOTIDE SEQUENCE [LARGE SCALE GENOMIC DNA]</scope>
</reference>
<organism evidence="1 2">
    <name type="scientific">Phormidesmis priestleyi</name>
    <dbReference type="NCBI Taxonomy" id="268141"/>
    <lineage>
        <taxon>Bacteria</taxon>
        <taxon>Bacillati</taxon>
        <taxon>Cyanobacteriota</taxon>
        <taxon>Cyanophyceae</taxon>
        <taxon>Leptolyngbyales</taxon>
        <taxon>Leptolyngbyaceae</taxon>
        <taxon>Phormidesmis</taxon>
    </lineage>
</organism>
<proteinExistence type="predicted"/>
<sequence>MKATASNTSRQMLTQIAQRLSYARTFESTFGAGIMTADYKQQARQAGWTSDQLIAMSKANSF</sequence>
<dbReference type="AlphaFoldDB" id="A0A2W4WPF9"/>
<evidence type="ECO:0000313" key="1">
    <source>
        <dbReference type="EMBL" id="PZO47033.1"/>
    </source>
</evidence>
<dbReference type="EMBL" id="QBMP01000287">
    <property type="protein sequence ID" value="PZO47033.1"/>
    <property type="molecule type" value="Genomic_DNA"/>
</dbReference>
<comment type="caution">
    <text evidence="1">The sequence shown here is derived from an EMBL/GenBank/DDBJ whole genome shotgun (WGS) entry which is preliminary data.</text>
</comment>
<evidence type="ECO:0000313" key="2">
    <source>
        <dbReference type="Proteomes" id="UP000249794"/>
    </source>
</evidence>
<dbReference type="Proteomes" id="UP000249794">
    <property type="component" value="Unassembled WGS sequence"/>
</dbReference>
<reference evidence="1 2" key="2">
    <citation type="submission" date="2018-06" db="EMBL/GenBank/DDBJ databases">
        <title>Metagenomic assembly of (sub)arctic Cyanobacteria and their associated microbiome from non-axenic cultures.</title>
        <authorList>
            <person name="Baurain D."/>
        </authorList>
    </citation>
    <scope>NUCLEOTIDE SEQUENCE [LARGE SCALE GENOMIC DNA]</scope>
    <source>
        <strain evidence="1">ULC027bin1</strain>
    </source>
</reference>